<dbReference type="STRING" id="914234.M2R7Z1"/>
<dbReference type="Proteomes" id="UP000016930">
    <property type="component" value="Unassembled WGS sequence"/>
</dbReference>
<organism evidence="3 4">
    <name type="scientific">Ceriporiopsis subvermispora (strain B)</name>
    <name type="common">White-rot fungus</name>
    <name type="synonym">Gelatoporia subvermispora</name>
    <dbReference type="NCBI Taxonomy" id="914234"/>
    <lineage>
        <taxon>Eukaryota</taxon>
        <taxon>Fungi</taxon>
        <taxon>Dikarya</taxon>
        <taxon>Basidiomycota</taxon>
        <taxon>Agaricomycotina</taxon>
        <taxon>Agaricomycetes</taxon>
        <taxon>Polyporales</taxon>
        <taxon>Gelatoporiaceae</taxon>
        <taxon>Gelatoporia</taxon>
    </lineage>
</organism>
<feature type="region of interest" description="Disordered" evidence="1">
    <location>
        <begin position="151"/>
        <end position="175"/>
    </location>
</feature>
<proteinExistence type="predicted"/>
<dbReference type="Pfam" id="PF13391">
    <property type="entry name" value="HNH_2"/>
    <property type="match status" value="1"/>
</dbReference>
<evidence type="ECO:0000259" key="2">
    <source>
        <dbReference type="Pfam" id="PF13391"/>
    </source>
</evidence>
<dbReference type="EMBL" id="KB445802">
    <property type="protein sequence ID" value="EMD34537.1"/>
    <property type="molecule type" value="Genomic_DNA"/>
</dbReference>
<reference evidence="3 4" key="1">
    <citation type="journal article" date="2012" name="Proc. Natl. Acad. Sci. U.S.A.">
        <title>Comparative genomics of Ceriporiopsis subvermispora and Phanerochaete chrysosporium provide insight into selective ligninolysis.</title>
        <authorList>
            <person name="Fernandez-Fueyo E."/>
            <person name="Ruiz-Duenas F.J."/>
            <person name="Ferreira P."/>
            <person name="Floudas D."/>
            <person name="Hibbett D.S."/>
            <person name="Canessa P."/>
            <person name="Larrondo L.F."/>
            <person name="James T.Y."/>
            <person name="Seelenfreund D."/>
            <person name="Lobos S."/>
            <person name="Polanco R."/>
            <person name="Tello M."/>
            <person name="Honda Y."/>
            <person name="Watanabe T."/>
            <person name="Watanabe T."/>
            <person name="Ryu J.S."/>
            <person name="Kubicek C.P."/>
            <person name="Schmoll M."/>
            <person name="Gaskell J."/>
            <person name="Hammel K.E."/>
            <person name="St John F.J."/>
            <person name="Vanden Wymelenberg A."/>
            <person name="Sabat G."/>
            <person name="Splinter BonDurant S."/>
            <person name="Syed K."/>
            <person name="Yadav J.S."/>
            <person name="Doddapaneni H."/>
            <person name="Subramanian V."/>
            <person name="Lavin J.L."/>
            <person name="Oguiza J.A."/>
            <person name="Perez G."/>
            <person name="Pisabarro A.G."/>
            <person name="Ramirez L."/>
            <person name="Santoyo F."/>
            <person name="Master E."/>
            <person name="Coutinho P.M."/>
            <person name="Henrissat B."/>
            <person name="Lombard V."/>
            <person name="Magnuson J.K."/>
            <person name="Kuees U."/>
            <person name="Hori C."/>
            <person name="Igarashi K."/>
            <person name="Samejima M."/>
            <person name="Held B.W."/>
            <person name="Barry K.W."/>
            <person name="LaButti K.M."/>
            <person name="Lapidus A."/>
            <person name="Lindquist E.A."/>
            <person name="Lucas S.M."/>
            <person name="Riley R."/>
            <person name="Salamov A.A."/>
            <person name="Hoffmeister D."/>
            <person name="Schwenk D."/>
            <person name="Hadar Y."/>
            <person name="Yarden O."/>
            <person name="de Vries R.P."/>
            <person name="Wiebenga A."/>
            <person name="Stenlid J."/>
            <person name="Eastwood D."/>
            <person name="Grigoriev I.V."/>
            <person name="Berka R.M."/>
            <person name="Blanchette R.A."/>
            <person name="Kersten P."/>
            <person name="Martinez A.T."/>
            <person name="Vicuna R."/>
            <person name="Cullen D."/>
        </authorList>
    </citation>
    <scope>NUCLEOTIDE SEQUENCE [LARGE SCALE GENOMIC DNA]</scope>
    <source>
        <strain evidence="3 4">B</strain>
    </source>
</reference>
<protein>
    <recommendedName>
        <fullName evidence="2">HNH nuclease domain-containing protein</fullName>
    </recommendedName>
</protein>
<keyword evidence="4" id="KW-1185">Reference proteome</keyword>
<dbReference type="AlphaFoldDB" id="M2R7Z1"/>
<evidence type="ECO:0000313" key="3">
    <source>
        <dbReference type="EMBL" id="EMD34537.1"/>
    </source>
</evidence>
<evidence type="ECO:0000256" key="1">
    <source>
        <dbReference type="SAM" id="MobiDB-lite"/>
    </source>
</evidence>
<evidence type="ECO:0000313" key="4">
    <source>
        <dbReference type="Proteomes" id="UP000016930"/>
    </source>
</evidence>
<dbReference type="InterPro" id="IPR003615">
    <property type="entry name" value="HNH_nuc"/>
</dbReference>
<accession>M2R7Z1</accession>
<dbReference type="OrthoDB" id="3154770at2759"/>
<name>M2R7Z1_CERS8</name>
<sequence length="327" mass="36365">MITVVFTATPSLYECLYEPSPRAREPPLVPVDLIPPGSRSVFSALAFLSDAGTDVVCNLQQDTTVFAYPEPLVPSPMSVAAEPSLGRNVHIYSSTSGREISGFWQHARISISTFYAWLDVVLAVRVLAPGYYVILHAGPCARALDSTSTYNTTHRDAGRRQHLHHRRATPTPRALAKRHTYTALRRLHRASSYTRHALLHCCITGERVPLSARTRGPDFVGFDAAHIFPLSHADRFRRHGLDHLNIDPAAQPPSTLDFVQNGFLCTAIWHARFIGYQIGIDPGNNYRIAEFYERGGSSPVDGRTFYINPSAPATERPTPGLLRDHFR</sequence>
<gene>
    <name evidence="3" type="ORF">CERSUDRAFT_97144</name>
</gene>
<feature type="domain" description="HNH nuclease" evidence="2">
    <location>
        <begin position="201"/>
        <end position="281"/>
    </location>
</feature>
<dbReference type="HOGENOM" id="CLU_849916_0_0_1"/>